<feature type="region of interest" description="Disordered" evidence="1">
    <location>
        <begin position="31"/>
        <end position="55"/>
    </location>
</feature>
<proteinExistence type="predicted"/>
<comment type="caution">
    <text evidence="2">The sequence shown here is derived from an EMBL/GenBank/DDBJ whole genome shotgun (WGS) entry which is preliminary data.</text>
</comment>
<dbReference type="AlphaFoldDB" id="A0AAN6Y2J7"/>
<dbReference type="Proteomes" id="UP001301769">
    <property type="component" value="Unassembled WGS sequence"/>
</dbReference>
<dbReference type="EMBL" id="MU858182">
    <property type="protein sequence ID" value="KAK4210166.1"/>
    <property type="molecule type" value="Genomic_DNA"/>
</dbReference>
<evidence type="ECO:0000313" key="2">
    <source>
        <dbReference type="EMBL" id="KAK4210166.1"/>
    </source>
</evidence>
<evidence type="ECO:0000256" key="1">
    <source>
        <dbReference type="SAM" id="MobiDB-lite"/>
    </source>
</evidence>
<sequence>MFVGIKYWSEYLPMVQLTIEANMAALGITDSSFSDRSPQTARAPPIDDDSKAPTSTMDDAKMWRYIHRMLGNYAKMFERVADSYTQVVAIKEAQSSTIQAQTSARQAQFVGRLTFLGTLFLPASL</sequence>
<keyword evidence="3" id="KW-1185">Reference proteome</keyword>
<accession>A0AAN6Y2J7</accession>
<organism evidence="2 3">
    <name type="scientific">Rhypophila decipiens</name>
    <dbReference type="NCBI Taxonomy" id="261697"/>
    <lineage>
        <taxon>Eukaryota</taxon>
        <taxon>Fungi</taxon>
        <taxon>Dikarya</taxon>
        <taxon>Ascomycota</taxon>
        <taxon>Pezizomycotina</taxon>
        <taxon>Sordariomycetes</taxon>
        <taxon>Sordariomycetidae</taxon>
        <taxon>Sordariales</taxon>
        <taxon>Naviculisporaceae</taxon>
        <taxon>Rhypophila</taxon>
    </lineage>
</organism>
<feature type="non-terminal residue" evidence="2">
    <location>
        <position position="125"/>
    </location>
</feature>
<reference evidence="2" key="2">
    <citation type="submission" date="2023-05" db="EMBL/GenBank/DDBJ databases">
        <authorList>
            <consortium name="Lawrence Berkeley National Laboratory"/>
            <person name="Steindorff A."/>
            <person name="Hensen N."/>
            <person name="Bonometti L."/>
            <person name="Westerberg I."/>
            <person name="Brannstrom I.O."/>
            <person name="Guillou S."/>
            <person name="Cros-Aarteil S."/>
            <person name="Calhoun S."/>
            <person name="Haridas S."/>
            <person name="Kuo A."/>
            <person name="Mondo S."/>
            <person name="Pangilinan J."/>
            <person name="Riley R."/>
            <person name="Labutti K."/>
            <person name="Andreopoulos B."/>
            <person name="Lipzen A."/>
            <person name="Chen C."/>
            <person name="Yanf M."/>
            <person name="Daum C."/>
            <person name="Ng V."/>
            <person name="Clum A."/>
            <person name="Ohm R."/>
            <person name="Martin F."/>
            <person name="Silar P."/>
            <person name="Natvig D."/>
            <person name="Lalanne C."/>
            <person name="Gautier V."/>
            <person name="Ament-Velasquez S.L."/>
            <person name="Kruys A."/>
            <person name="Hutchinson M.I."/>
            <person name="Powell A.J."/>
            <person name="Barry K."/>
            <person name="Miller A.N."/>
            <person name="Grigoriev I.V."/>
            <person name="Debuchy R."/>
            <person name="Gladieux P."/>
            <person name="Thoren M.H."/>
            <person name="Johannesson H."/>
        </authorList>
    </citation>
    <scope>NUCLEOTIDE SEQUENCE</scope>
    <source>
        <strain evidence="2">PSN293</strain>
    </source>
</reference>
<feature type="compositionally biased region" description="Polar residues" evidence="1">
    <location>
        <begin position="31"/>
        <end position="40"/>
    </location>
</feature>
<protein>
    <submittedName>
        <fullName evidence="2">Uncharacterized protein</fullName>
    </submittedName>
</protein>
<reference evidence="2" key="1">
    <citation type="journal article" date="2023" name="Mol. Phylogenet. Evol.">
        <title>Genome-scale phylogeny and comparative genomics of the fungal order Sordariales.</title>
        <authorList>
            <person name="Hensen N."/>
            <person name="Bonometti L."/>
            <person name="Westerberg I."/>
            <person name="Brannstrom I.O."/>
            <person name="Guillou S."/>
            <person name="Cros-Aarteil S."/>
            <person name="Calhoun S."/>
            <person name="Haridas S."/>
            <person name="Kuo A."/>
            <person name="Mondo S."/>
            <person name="Pangilinan J."/>
            <person name="Riley R."/>
            <person name="LaButti K."/>
            <person name="Andreopoulos B."/>
            <person name="Lipzen A."/>
            <person name="Chen C."/>
            <person name="Yan M."/>
            <person name="Daum C."/>
            <person name="Ng V."/>
            <person name="Clum A."/>
            <person name="Steindorff A."/>
            <person name="Ohm R.A."/>
            <person name="Martin F."/>
            <person name="Silar P."/>
            <person name="Natvig D.O."/>
            <person name="Lalanne C."/>
            <person name="Gautier V."/>
            <person name="Ament-Velasquez S.L."/>
            <person name="Kruys A."/>
            <person name="Hutchinson M.I."/>
            <person name="Powell A.J."/>
            <person name="Barry K."/>
            <person name="Miller A.N."/>
            <person name="Grigoriev I.V."/>
            <person name="Debuchy R."/>
            <person name="Gladieux P."/>
            <person name="Hiltunen Thoren M."/>
            <person name="Johannesson H."/>
        </authorList>
    </citation>
    <scope>NUCLEOTIDE SEQUENCE</scope>
    <source>
        <strain evidence="2">PSN293</strain>
    </source>
</reference>
<evidence type="ECO:0000313" key="3">
    <source>
        <dbReference type="Proteomes" id="UP001301769"/>
    </source>
</evidence>
<gene>
    <name evidence="2" type="ORF">QBC37DRAFT_448705</name>
</gene>
<name>A0AAN6Y2J7_9PEZI</name>